<evidence type="ECO:0000313" key="1">
    <source>
        <dbReference type="EMBL" id="SLN75454.1"/>
    </source>
</evidence>
<dbReference type="EMBL" id="FWFZ01000035">
    <property type="protein sequence ID" value="SLN75454.1"/>
    <property type="molecule type" value="Genomic_DNA"/>
</dbReference>
<reference evidence="1 2" key="1">
    <citation type="submission" date="2017-03" db="EMBL/GenBank/DDBJ databases">
        <authorList>
            <person name="Afonso C.L."/>
            <person name="Miller P.J."/>
            <person name="Scott M.A."/>
            <person name="Spackman E."/>
            <person name="Goraichik I."/>
            <person name="Dimitrov K.M."/>
            <person name="Suarez D.L."/>
            <person name="Swayne D.E."/>
        </authorList>
    </citation>
    <scope>NUCLEOTIDE SEQUENCE [LARGE SCALE GENOMIC DNA]</scope>
    <source>
        <strain evidence="1 2">CECT 7023</strain>
    </source>
</reference>
<organism evidence="1 2">
    <name type="scientific">Roseisalinus antarcticus</name>
    <dbReference type="NCBI Taxonomy" id="254357"/>
    <lineage>
        <taxon>Bacteria</taxon>
        <taxon>Pseudomonadati</taxon>
        <taxon>Pseudomonadota</taxon>
        <taxon>Alphaproteobacteria</taxon>
        <taxon>Rhodobacterales</taxon>
        <taxon>Roseobacteraceae</taxon>
        <taxon>Roseisalinus</taxon>
    </lineage>
</organism>
<dbReference type="RefSeq" id="WP_085880697.1">
    <property type="nucleotide sequence ID" value="NZ_FWFZ01000035.1"/>
</dbReference>
<sequence length="412" mass="46018">MPSDIKKFINPKFLRTIDLDLMRELFARHYEADEIPVAFVGEPAAIRQSLMDYFEAPVTEWSEGVVADLHRVAEVGTGEGLQLILNEARRQNVVLYPDAETGTDEDAPAKHDAKHVALHTYLHHHRVFEAAADFQALRAPSAMAEFRGPRRHVDADLTEDTKSAFRAAIIKLLAQDLQGEYCRVGQYEEDSEINLVVSHGAPVTTTPVVAGDREEIITLRAVKYAALRYSPAEGLLRVGGVAKARQADIAETFAEHILAQPGFFAGADARDLYTLDPIGAAGPGFAFDHAFDERILEVRIVAAAADLFERDEDEQKWRYVRSWVSRDASGGALRHFRESEVRFGRGWRLGEITFRVFFKTDRKRPAQVTARLKPPGTLAFRRTRFEKAVHALVARNGLETDRDAGMVVDAAE</sequence>
<accession>A0A1Y5U0E1</accession>
<name>A0A1Y5U0E1_9RHOB</name>
<gene>
    <name evidence="1" type="ORF">ROA7023_03972</name>
</gene>
<dbReference type="AlphaFoldDB" id="A0A1Y5U0E1"/>
<dbReference type="Proteomes" id="UP000193900">
    <property type="component" value="Unassembled WGS sequence"/>
</dbReference>
<proteinExistence type="predicted"/>
<evidence type="ECO:0000313" key="2">
    <source>
        <dbReference type="Proteomes" id="UP000193900"/>
    </source>
</evidence>
<protein>
    <submittedName>
        <fullName evidence="1">Uncharacterized protein</fullName>
    </submittedName>
</protein>
<dbReference type="OrthoDB" id="7238400at2"/>
<keyword evidence="2" id="KW-1185">Reference proteome</keyword>